<dbReference type="PANTHER" id="PTHR44169">
    <property type="entry name" value="NADPH-DEPENDENT 1-ACYLDIHYDROXYACETONE PHOSPHATE REDUCTASE"/>
    <property type="match status" value="1"/>
</dbReference>
<dbReference type="GO" id="GO:0005783">
    <property type="term" value="C:endoplasmic reticulum"/>
    <property type="evidence" value="ECO:0007669"/>
    <property type="project" value="TreeGrafter"/>
</dbReference>
<dbReference type="EMBL" id="JAAMPI010000148">
    <property type="protein sequence ID" value="KAF4634970.1"/>
    <property type="molecule type" value="Genomic_DNA"/>
</dbReference>
<reference evidence="6 7" key="1">
    <citation type="submission" date="2020-03" db="EMBL/GenBank/DDBJ databases">
        <title>Draft Genome Sequence of Cudoniella acicularis.</title>
        <authorList>
            <person name="Buettner E."/>
            <person name="Kellner H."/>
        </authorList>
    </citation>
    <scope>NUCLEOTIDE SEQUENCE [LARGE SCALE GENOMIC DNA]</scope>
    <source>
        <strain evidence="6 7">DSM 108380</strain>
    </source>
</reference>
<name>A0A8H4RS08_9HELO</name>
<sequence length="475" mass="53371">MVYYFTSDVVKPSAFIYVGKDKVENEDLIKFGLEEDVWFHADKLSRNKKDNVTIIYTPWSNLKKDGSMAVGQVSFKDNKKVKRILVPQRENPIVNRLNKTKVEKFPDLGMEKEEKLKALRKKDQAAKLDRKKEEARIAQERKEKKWQKEHAYDDLFQEEDPEEANNQDRGEDFLDDFISKPSLKKTQRAQVMFIFIRVKNDSLIGDPLRVSVFQHVCCIRLTANGSDNCCTPGAIGHALTKEFHSRGFRVIATGRSVSKIASLEEIGISCVSLVVDDRASVVACHEEVKKLLDGAGLDFLISNSGKTAELDIDEARDLFSTNVLAVMDITQTFLPELLLAKGKIVNMGSVAGHMPLPFMSLFCASKAALYAYSECLRLELAPLGVKVTYAQIGNVKTPKFLQRNHLSEESLWAPVSEGFERRQELAATTGVSKYDESLRENTIPCTSSAAVTAHMSVGFETSKIEKRAYLPPTTF</sequence>
<keyword evidence="7" id="KW-1185">Reference proteome</keyword>
<evidence type="ECO:0000259" key="5">
    <source>
        <dbReference type="Pfam" id="PF05670"/>
    </source>
</evidence>
<dbReference type="Pfam" id="PF00106">
    <property type="entry name" value="adh_short"/>
    <property type="match status" value="1"/>
</dbReference>
<proteinExistence type="inferred from homology"/>
<feature type="region of interest" description="Disordered" evidence="4">
    <location>
        <begin position="129"/>
        <end position="169"/>
    </location>
</feature>
<dbReference type="GO" id="GO:0019433">
    <property type="term" value="P:triglyceride catabolic process"/>
    <property type="evidence" value="ECO:0007669"/>
    <property type="project" value="TreeGrafter"/>
</dbReference>
<evidence type="ECO:0000256" key="3">
    <source>
        <dbReference type="RuleBase" id="RU000363"/>
    </source>
</evidence>
<dbReference type="SUPFAM" id="SSF51735">
    <property type="entry name" value="NAD(P)-binding Rossmann-fold domains"/>
    <property type="match status" value="1"/>
</dbReference>
<dbReference type="Gene3D" id="3.40.50.720">
    <property type="entry name" value="NAD(P)-binding Rossmann-like Domain"/>
    <property type="match status" value="1"/>
</dbReference>
<dbReference type="AlphaFoldDB" id="A0A8H4RS08"/>
<dbReference type="InterPro" id="IPR008532">
    <property type="entry name" value="NFACT_RNA-bd"/>
</dbReference>
<dbReference type="PRINTS" id="PR00080">
    <property type="entry name" value="SDRFAMILY"/>
</dbReference>
<comment type="caution">
    <text evidence="6">The sequence shown here is derived from an EMBL/GenBank/DDBJ whole genome shotgun (WGS) entry which is preliminary data.</text>
</comment>
<dbReference type="GO" id="GO:0005811">
    <property type="term" value="C:lipid droplet"/>
    <property type="evidence" value="ECO:0007669"/>
    <property type="project" value="TreeGrafter"/>
</dbReference>
<evidence type="ECO:0000313" key="7">
    <source>
        <dbReference type="Proteomes" id="UP000566819"/>
    </source>
</evidence>
<organism evidence="6 7">
    <name type="scientific">Cudoniella acicularis</name>
    <dbReference type="NCBI Taxonomy" id="354080"/>
    <lineage>
        <taxon>Eukaryota</taxon>
        <taxon>Fungi</taxon>
        <taxon>Dikarya</taxon>
        <taxon>Ascomycota</taxon>
        <taxon>Pezizomycotina</taxon>
        <taxon>Leotiomycetes</taxon>
        <taxon>Helotiales</taxon>
        <taxon>Tricladiaceae</taxon>
        <taxon>Cudoniella</taxon>
    </lineage>
</organism>
<protein>
    <recommendedName>
        <fullName evidence="5">NFACT RNA-binding domain-containing protein</fullName>
    </recommendedName>
</protein>
<dbReference type="PRINTS" id="PR00081">
    <property type="entry name" value="GDHRDH"/>
</dbReference>
<dbReference type="GO" id="GO:0006654">
    <property type="term" value="P:phosphatidic acid biosynthetic process"/>
    <property type="evidence" value="ECO:0007669"/>
    <property type="project" value="TreeGrafter"/>
</dbReference>
<evidence type="ECO:0000256" key="2">
    <source>
        <dbReference type="ARBA" id="ARBA00023002"/>
    </source>
</evidence>
<feature type="compositionally biased region" description="Basic and acidic residues" evidence="4">
    <location>
        <begin position="129"/>
        <end position="153"/>
    </location>
</feature>
<comment type="similarity">
    <text evidence="1 3">Belongs to the short-chain dehydrogenases/reductases (SDR) family.</text>
</comment>
<feature type="domain" description="NFACT RNA-binding" evidence="5">
    <location>
        <begin position="1"/>
        <end position="45"/>
    </location>
</feature>
<dbReference type="InterPro" id="IPR036291">
    <property type="entry name" value="NAD(P)-bd_dom_sf"/>
</dbReference>
<dbReference type="OrthoDB" id="200398at2759"/>
<dbReference type="Pfam" id="PF05670">
    <property type="entry name" value="NFACT-R_1"/>
    <property type="match status" value="1"/>
</dbReference>
<dbReference type="Proteomes" id="UP000566819">
    <property type="component" value="Unassembled WGS sequence"/>
</dbReference>
<evidence type="ECO:0000313" key="6">
    <source>
        <dbReference type="EMBL" id="KAF4634970.1"/>
    </source>
</evidence>
<dbReference type="PANTHER" id="PTHR44169:SF6">
    <property type="entry name" value="NADPH-DEPENDENT 1-ACYLDIHYDROXYACETONE PHOSPHATE REDUCTASE"/>
    <property type="match status" value="1"/>
</dbReference>
<evidence type="ECO:0000256" key="4">
    <source>
        <dbReference type="SAM" id="MobiDB-lite"/>
    </source>
</evidence>
<feature type="compositionally biased region" description="Acidic residues" evidence="4">
    <location>
        <begin position="155"/>
        <end position="165"/>
    </location>
</feature>
<dbReference type="GO" id="GO:0000140">
    <property type="term" value="F:acylglycerone-phosphate reductase (NADP+) activity"/>
    <property type="evidence" value="ECO:0007669"/>
    <property type="project" value="TreeGrafter"/>
</dbReference>
<accession>A0A8H4RS08</accession>
<evidence type="ECO:0000256" key="1">
    <source>
        <dbReference type="ARBA" id="ARBA00006484"/>
    </source>
</evidence>
<keyword evidence="2" id="KW-0560">Oxidoreductase</keyword>
<gene>
    <name evidence="6" type="ORF">G7Y89_g3130</name>
</gene>
<dbReference type="InterPro" id="IPR002347">
    <property type="entry name" value="SDR_fam"/>
</dbReference>
<dbReference type="GO" id="GO:0004806">
    <property type="term" value="F:triacylglycerol lipase activity"/>
    <property type="evidence" value="ECO:0007669"/>
    <property type="project" value="TreeGrafter"/>
</dbReference>